<keyword evidence="2" id="KW-1185">Reference proteome</keyword>
<evidence type="ECO:0000313" key="1">
    <source>
        <dbReference type="EMBL" id="EMP35681.1"/>
    </source>
</evidence>
<reference evidence="2" key="1">
    <citation type="journal article" date="2013" name="Nat. Genet.">
        <title>The draft genomes of soft-shell turtle and green sea turtle yield insights into the development and evolution of the turtle-specific body plan.</title>
        <authorList>
            <person name="Wang Z."/>
            <person name="Pascual-Anaya J."/>
            <person name="Zadissa A."/>
            <person name="Li W."/>
            <person name="Niimura Y."/>
            <person name="Huang Z."/>
            <person name="Li C."/>
            <person name="White S."/>
            <person name="Xiong Z."/>
            <person name="Fang D."/>
            <person name="Wang B."/>
            <person name="Ming Y."/>
            <person name="Chen Y."/>
            <person name="Zheng Y."/>
            <person name="Kuraku S."/>
            <person name="Pignatelli M."/>
            <person name="Herrero J."/>
            <person name="Beal K."/>
            <person name="Nozawa M."/>
            <person name="Li Q."/>
            <person name="Wang J."/>
            <person name="Zhang H."/>
            <person name="Yu L."/>
            <person name="Shigenobu S."/>
            <person name="Wang J."/>
            <person name="Liu J."/>
            <person name="Flicek P."/>
            <person name="Searle S."/>
            <person name="Wang J."/>
            <person name="Kuratani S."/>
            <person name="Yin Y."/>
            <person name="Aken B."/>
            <person name="Zhang G."/>
            <person name="Irie N."/>
        </authorList>
    </citation>
    <scope>NUCLEOTIDE SEQUENCE [LARGE SCALE GENOMIC DNA]</scope>
</reference>
<name>M7BCJ8_CHEMY</name>
<dbReference type="PANTHER" id="PTHR33066:SF2">
    <property type="entry name" value="FILAGGRIN-2-LIKE"/>
    <property type="match status" value="1"/>
</dbReference>
<protein>
    <submittedName>
        <fullName evidence="1">Uncharacterized protein</fullName>
    </submittedName>
</protein>
<evidence type="ECO:0000313" key="2">
    <source>
        <dbReference type="Proteomes" id="UP000031443"/>
    </source>
</evidence>
<dbReference type="EMBL" id="KB527801">
    <property type="protein sequence ID" value="EMP35681.1"/>
    <property type="molecule type" value="Genomic_DNA"/>
</dbReference>
<proteinExistence type="predicted"/>
<organism evidence="1 2">
    <name type="scientific">Chelonia mydas</name>
    <name type="common">Green sea-turtle</name>
    <name type="synonym">Chelonia agassizi</name>
    <dbReference type="NCBI Taxonomy" id="8469"/>
    <lineage>
        <taxon>Eukaryota</taxon>
        <taxon>Metazoa</taxon>
        <taxon>Chordata</taxon>
        <taxon>Craniata</taxon>
        <taxon>Vertebrata</taxon>
        <taxon>Euteleostomi</taxon>
        <taxon>Archelosauria</taxon>
        <taxon>Testudinata</taxon>
        <taxon>Testudines</taxon>
        <taxon>Cryptodira</taxon>
        <taxon>Durocryptodira</taxon>
        <taxon>Americhelydia</taxon>
        <taxon>Chelonioidea</taxon>
        <taxon>Cheloniidae</taxon>
        <taxon>Chelonia</taxon>
    </lineage>
</organism>
<accession>M7BCJ8</accession>
<dbReference type="Proteomes" id="UP000031443">
    <property type="component" value="Unassembled WGS sequence"/>
</dbReference>
<dbReference type="PANTHER" id="PTHR33066">
    <property type="entry name" value="INTEGRASE_SAM-LIKE_N DOMAIN-CONTAINING PROTEIN"/>
    <property type="match status" value="1"/>
</dbReference>
<sequence>MTTDSDKPQRATPPVLWPAAPAGQHGGVAGSGWVAGLQAPATLSGTLSQLSTLSWKTDQFFSNPVSIRFLKGLHRLYLQVHSPIPQQSLNLVLAKLTGPPFELLVTCSLLHLSMKVAFLVAITSARRVGELQALVLEPPYTIFFRDKVFL</sequence>
<dbReference type="AlphaFoldDB" id="M7BCJ8"/>
<gene>
    <name evidence="1" type="ORF">UY3_07127</name>
</gene>